<evidence type="ECO:0000313" key="1">
    <source>
        <dbReference type="EnsemblMetazoa" id="AARA014355-PA"/>
    </source>
</evidence>
<proteinExistence type="predicted"/>
<sequence>FEVYGKTYTITESCHENIDSESRSHPIQTILIHNPDTCLLC</sequence>
<dbReference type="VEuPathDB" id="VectorBase:AARA014355"/>
<dbReference type="EMBL" id="APCN01001709">
    <property type="status" value="NOT_ANNOTATED_CDS"/>
    <property type="molecule type" value="Genomic_DNA"/>
</dbReference>
<organism evidence="1 2">
    <name type="scientific">Anopheles arabiensis</name>
    <name type="common">Mosquito</name>
    <dbReference type="NCBI Taxonomy" id="7173"/>
    <lineage>
        <taxon>Eukaryota</taxon>
        <taxon>Metazoa</taxon>
        <taxon>Ecdysozoa</taxon>
        <taxon>Arthropoda</taxon>
        <taxon>Hexapoda</taxon>
        <taxon>Insecta</taxon>
        <taxon>Pterygota</taxon>
        <taxon>Neoptera</taxon>
        <taxon>Endopterygota</taxon>
        <taxon>Diptera</taxon>
        <taxon>Nematocera</taxon>
        <taxon>Culicoidea</taxon>
        <taxon>Culicidae</taxon>
        <taxon>Anophelinae</taxon>
        <taxon>Anopheles</taxon>
    </lineage>
</organism>
<dbReference type="AlphaFoldDB" id="A0A182IFU8"/>
<accession>A0A182IFU8</accession>
<reference evidence="1" key="1">
    <citation type="submission" date="2022-08" db="UniProtKB">
        <authorList>
            <consortium name="EnsemblMetazoa"/>
        </authorList>
    </citation>
    <scope>IDENTIFICATION</scope>
    <source>
        <strain evidence="1">Dongola</strain>
    </source>
</reference>
<name>A0A182IFU8_ANOAR</name>
<evidence type="ECO:0000313" key="2">
    <source>
        <dbReference type="Proteomes" id="UP000075840"/>
    </source>
</evidence>
<dbReference type="EnsemblMetazoa" id="AARA014355-RA">
    <property type="protein sequence ID" value="AARA014355-PA"/>
    <property type="gene ID" value="AARA014355"/>
</dbReference>
<dbReference type="Proteomes" id="UP000075840">
    <property type="component" value="Unassembled WGS sequence"/>
</dbReference>
<keyword evidence="2" id="KW-1185">Reference proteome</keyword>
<protein>
    <submittedName>
        <fullName evidence="1">Uncharacterized protein</fullName>
    </submittedName>
</protein>